<feature type="region of interest" description="Disordered" evidence="1">
    <location>
        <begin position="683"/>
        <end position="708"/>
    </location>
</feature>
<dbReference type="GO" id="GO:0019079">
    <property type="term" value="P:viral genome replication"/>
    <property type="evidence" value="ECO:0007669"/>
    <property type="project" value="InterPro"/>
</dbReference>
<protein>
    <submittedName>
        <fullName evidence="2">UL102</fullName>
    </submittedName>
</protein>
<feature type="compositionally biased region" description="Low complexity" evidence="1">
    <location>
        <begin position="683"/>
        <end position="702"/>
    </location>
</feature>
<sequence length="736" mass="80678">MSAGTTHVGASCHLSWYGILESAVPVVQCLFIHLARGQSEPRLQTFIVRADPLPPADLRAVHRGGYANLAATTDGDERQQSLDRRSAVLARVLLEGSAVIRVLAHPFSPVQIRTDHNGLEIVEAVPALDVDSAALSNALSLFHVAKLVVIGSYPELPEPRAVPVGEERVSEEYGTHANKKMRRGYYAFDVAMSFRVGSHKYVLERDDEAVVSRLFEIREVSFLRTCLRLVTPVGFVAVAVTDEQCCLLLKSAWTRLYELLFRGFAGQAPLRDYLGPDLFEAGGTRSFFFPGFPPVPVYSVNSLAVLLRETAIDAAGEIMSWCGLPNIVGAAGKLEVQPSALSLGVPDDEWRIFGGELTLPMRLNGTAFREASDSLCTQLWMRAGDEDELTAHVHARDSTLHHLVIVDLVECVLSKCIRTRDFNPHLRFSNRLHAKTVCKQFIENLRYRSGCAFRQIQSLLGYISEHVTSACASAGLSWILSRGHCEFYVYDGNLPHGPVSAEACVRTVMECYWRKLFGDAPGPTCRLQASAPGIMLVWGGERVVSPFGSSGDDDWWCVVGKVLGRVPALLRERPTAADLEAVYREVLFRFVSRRNDVEFWLLQCQPGEHEVRPHAGVIDCAPFYGVWSEQGQIIVQSRDSALSAEVGYGVYLKRAFAMVTACVEAMCSEASPAVPPCSTGSSCSSSSSSAWPGSATTTATTTTDDREDWTKALGGEARQAAERVAADGLRFFRLNA</sequence>
<evidence type="ECO:0000313" key="2">
    <source>
        <dbReference type="EMBL" id="AKG51586.1"/>
    </source>
</evidence>
<reference evidence="2 3" key="1">
    <citation type="journal article" date="2001" name="Arch. Virol.">
        <title>Isolation and characterization of an endogenous cytomegalovirus (BaCMV) from baboons.</title>
        <authorList>
            <person name="Blewett E.L."/>
            <person name="White G."/>
            <person name="Saliki J.T."/>
            <person name="Eberle R."/>
        </authorList>
    </citation>
    <scope>NUCLEOTIDE SEQUENCE [LARGE SCALE GENOMIC DNA]</scope>
    <source>
        <strain evidence="2">OCOM4-52</strain>
    </source>
</reference>
<evidence type="ECO:0000313" key="3">
    <source>
        <dbReference type="Proteomes" id="UP000171701"/>
    </source>
</evidence>
<evidence type="ECO:0000256" key="1">
    <source>
        <dbReference type="SAM" id="MobiDB-lite"/>
    </source>
</evidence>
<organism evidence="2 3">
    <name type="scientific">Papiine betaherpesvirus 4</name>
    <dbReference type="NCBI Taxonomy" id="2560624"/>
    <lineage>
        <taxon>Viruses</taxon>
        <taxon>Duplodnaviria</taxon>
        <taxon>Heunggongvirae</taxon>
        <taxon>Peploviricota</taxon>
        <taxon>Herviviricetes</taxon>
        <taxon>Herpesvirales</taxon>
        <taxon>Orthoherpesviridae</taxon>
        <taxon>Betaherpesvirinae</taxon>
        <taxon>Cytomegalovirus</taxon>
        <taxon>Cytomegalovirus papiinebeta4</taxon>
    </lineage>
</organism>
<dbReference type="EMBL" id="KR351281">
    <property type="protein sequence ID" value="AKG51586.1"/>
    <property type="molecule type" value="Genomic_DNA"/>
</dbReference>
<proteinExistence type="inferred from homology"/>
<name>A0A0F7G9L3_9BETA</name>
<dbReference type="KEGG" id="vg:24284839"/>
<keyword evidence="3" id="KW-1185">Reference proteome</keyword>
<dbReference type="HAMAP" id="MF_04010">
    <property type="entry name" value="HSV_HEPA"/>
    <property type="match status" value="1"/>
</dbReference>
<dbReference type="Proteomes" id="UP000171701">
    <property type="component" value="Segment"/>
</dbReference>
<accession>A0A0F7G9L3</accession>
<dbReference type="Pfam" id="PF03324">
    <property type="entry name" value="Herpes_HEPA"/>
    <property type="match status" value="1"/>
</dbReference>
<reference evidence="2 3" key="2">
    <citation type="journal article" date="2015" name="Genome Announc.">
        <title>Complete Genome Sequences of Mandrillus leucophaeus and Papio ursinus Cytomegaloviruses.</title>
        <authorList>
            <person name="Blewett E.L."/>
            <person name="Sherrod C.J."/>
            <person name="Texier J.R."/>
            <person name="Conrad T.M."/>
            <person name="Dittmer D.P."/>
        </authorList>
    </citation>
    <scope>NUCLEOTIDE SEQUENCE [LARGE SCALE GENOMIC DNA]</scope>
    <source>
        <strain evidence="2">OCOM4-52</strain>
    </source>
</reference>
<dbReference type="InterPro" id="IPR004996">
    <property type="entry name" value="HSV_HEPA"/>
</dbReference>
<dbReference type="OrthoDB" id="1270at10239"/>